<evidence type="ECO:0000313" key="2">
    <source>
        <dbReference type="Proteomes" id="UP000503840"/>
    </source>
</evidence>
<dbReference type="EMBL" id="BLVO01000016">
    <property type="protein sequence ID" value="GFM34943.1"/>
    <property type="molecule type" value="Genomic_DNA"/>
</dbReference>
<organism evidence="1 2">
    <name type="scientific">Desulfovibrio subterraneus</name>
    <dbReference type="NCBI Taxonomy" id="2718620"/>
    <lineage>
        <taxon>Bacteria</taxon>
        <taxon>Pseudomonadati</taxon>
        <taxon>Thermodesulfobacteriota</taxon>
        <taxon>Desulfovibrionia</taxon>
        <taxon>Desulfovibrionales</taxon>
        <taxon>Desulfovibrionaceae</taxon>
        <taxon>Desulfovibrio</taxon>
    </lineage>
</organism>
<protein>
    <submittedName>
        <fullName evidence="1">Uncharacterized protein</fullName>
    </submittedName>
</protein>
<dbReference type="AlphaFoldDB" id="A0A7J0BMD6"/>
<gene>
    <name evidence="1" type="ORF">DSM101010T_33080</name>
</gene>
<proteinExistence type="predicted"/>
<name>A0A7J0BMD6_9BACT</name>
<accession>A0A7J0BMD6</accession>
<dbReference type="Proteomes" id="UP000503840">
    <property type="component" value="Unassembled WGS sequence"/>
</dbReference>
<sequence>MAEMRHGCRGLLCVSYGSPGHTHAEKVCDMAVALYGWYGELRQAKLCIF</sequence>
<evidence type="ECO:0000313" key="1">
    <source>
        <dbReference type="EMBL" id="GFM34943.1"/>
    </source>
</evidence>
<comment type="caution">
    <text evidence="1">The sequence shown here is derived from an EMBL/GenBank/DDBJ whole genome shotgun (WGS) entry which is preliminary data.</text>
</comment>
<reference evidence="1 2" key="1">
    <citation type="submission" date="2020-05" db="EMBL/GenBank/DDBJ databases">
        <title>Draft genome sequence of Desulfovibrio sp. strain HN2T.</title>
        <authorList>
            <person name="Ueno A."/>
            <person name="Tamazawa S."/>
            <person name="Tamamura S."/>
            <person name="Murakami T."/>
            <person name="Kiyama T."/>
            <person name="Inomata H."/>
            <person name="Amano Y."/>
            <person name="Miyakawa K."/>
            <person name="Tamaki H."/>
            <person name="Naganuma T."/>
            <person name="Kaneko K."/>
        </authorList>
    </citation>
    <scope>NUCLEOTIDE SEQUENCE [LARGE SCALE GENOMIC DNA]</scope>
    <source>
        <strain evidence="1 2">HN2</strain>
    </source>
</reference>
<keyword evidence="2" id="KW-1185">Reference proteome</keyword>